<reference evidence="6 7" key="1">
    <citation type="submission" date="2019-12" db="EMBL/GenBank/DDBJ databases">
        <title>Nocardia sp. nov. ET3-3 isolated from soil.</title>
        <authorList>
            <person name="Kanchanasin P."/>
            <person name="Tanasupawat S."/>
            <person name="Yuki M."/>
            <person name="Kudo T."/>
        </authorList>
    </citation>
    <scope>NUCLEOTIDE SEQUENCE [LARGE SCALE GENOMIC DNA]</scope>
    <source>
        <strain evidence="6 7">ET3-3</strain>
    </source>
</reference>
<organism evidence="6 7">
    <name type="scientific">Nocardia terrae</name>
    <dbReference type="NCBI Taxonomy" id="2675851"/>
    <lineage>
        <taxon>Bacteria</taxon>
        <taxon>Bacillati</taxon>
        <taxon>Actinomycetota</taxon>
        <taxon>Actinomycetes</taxon>
        <taxon>Mycobacteriales</taxon>
        <taxon>Nocardiaceae</taxon>
        <taxon>Nocardia</taxon>
    </lineage>
</organism>
<comment type="similarity">
    <text evidence="1">Belongs to the CFA/CMAS family.</text>
</comment>
<dbReference type="InterPro" id="IPR029063">
    <property type="entry name" value="SAM-dependent_MTases_sf"/>
</dbReference>
<dbReference type="SUPFAM" id="SSF53335">
    <property type="entry name" value="S-adenosyl-L-methionine-dependent methyltransferases"/>
    <property type="match status" value="1"/>
</dbReference>
<dbReference type="PANTHER" id="PTHR43667:SF2">
    <property type="entry name" value="FATTY ACID C-METHYL TRANSFERASE"/>
    <property type="match status" value="1"/>
</dbReference>
<evidence type="ECO:0000256" key="2">
    <source>
        <dbReference type="ARBA" id="ARBA00022603"/>
    </source>
</evidence>
<dbReference type="GO" id="GO:0008168">
    <property type="term" value="F:methyltransferase activity"/>
    <property type="evidence" value="ECO:0007669"/>
    <property type="project" value="UniProtKB-KW"/>
</dbReference>
<evidence type="ECO:0000256" key="4">
    <source>
        <dbReference type="ARBA" id="ARBA00022691"/>
    </source>
</evidence>
<dbReference type="GO" id="GO:0008610">
    <property type="term" value="P:lipid biosynthetic process"/>
    <property type="evidence" value="ECO:0007669"/>
    <property type="project" value="InterPro"/>
</dbReference>
<keyword evidence="4" id="KW-0949">S-adenosyl-L-methionine</keyword>
<accession>A0A7K1UTE5</accession>
<gene>
    <name evidence="6" type="ORF">GPX89_09900</name>
</gene>
<dbReference type="Proteomes" id="UP000466794">
    <property type="component" value="Unassembled WGS sequence"/>
</dbReference>
<proteinExistence type="inferred from homology"/>
<keyword evidence="2 6" id="KW-0489">Methyltransferase</keyword>
<dbReference type="GO" id="GO:0032259">
    <property type="term" value="P:methylation"/>
    <property type="evidence" value="ECO:0007669"/>
    <property type="project" value="UniProtKB-KW"/>
</dbReference>
<evidence type="ECO:0000256" key="5">
    <source>
        <dbReference type="ARBA" id="ARBA00023098"/>
    </source>
</evidence>
<dbReference type="Gene3D" id="3.40.50.150">
    <property type="entry name" value="Vaccinia Virus protein VP39"/>
    <property type="match status" value="1"/>
</dbReference>
<dbReference type="InterPro" id="IPR050723">
    <property type="entry name" value="CFA/CMAS"/>
</dbReference>
<dbReference type="AlphaFoldDB" id="A0A7K1UTE5"/>
<evidence type="ECO:0000256" key="3">
    <source>
        <dbReference type="ARBA" id="ARBA00022679"/>
    </source>
</evidence>
<dbReference type="RefSeq" id="WP_407939365.1">
    <property type="nucleotide sequence ID" value="NZ_WRPP01000002.1"/>
</dbReference>
<comment type="caution">
    <text evidence="6">The sequence shown here is derived from an EMBL/GenBank/DDBJ whole genome shotgun (WGS) entry which is preliminary data.</text>
</comment>
<dbReference type="EMBL" id="WRPP01000002">
    <property type="protein sequence ID" value="MVU77551.1"/>
    <property type="molecule type" value="Genomic_DNA"/>
</dbReference>
<dbReference type="CDD" id="cd02440">
    <property type="entry name" value="AdoMet_MTases"/>
    <property type="match status" value="1"/>
</dbReference>
<evidence type="ECO:0000313" key="6">
    <source>
        <dbReference type="EMBL" id="MVU77551.1"/>
    </source>
</evidence>
<keyword evidence="3 6" id="KW-0808">Transferase</keyword>
<dbReference type="PANTHER" id="PTHR43667">
    <property type="entry name" value="CYCLOPROPANE-FATTY-ACYL-PHOSPHOLIPID SYNTHASE"/>
    <property type="match status" value="1"/>
</dbReference>
<keyword evidence="5" id="KW-0443">Lipid metabolism</keyword>
<dbReference type="PIRSF" id="PIRSF003085">
    <property type="entry name" value="CMAS"/>
    <property type="match status" value="1"/>
</dbReference>
<evidence type="ECO:0000256" key="1">
    <source>
        <dbReference type="ARBA" id="ARBA00010815"/>
    </source>
</evidence>
<keyword evidence="7" id="KW-1185">Reference proteome</keyword>
<dbReference type="Pfam" id="PF02353">
    <property type="entry name" value="CMAS"/>
    <property type="match status" value="1"/>
</dbReference>
<dbReference type="InterPro" id="IPR003333">
    <property type="entry name" value="CMAS"/>
</dbReference>
<name>A0A7K1UTE5_9NOCA</name>
<protein>
    <submittedName>
        <fullName evidence="6">Methyltransferase domain-containing protein</fullName>
    </submittedName>
</protein>
<evidence type="ECO:0000313" key="7">
    <source>
        <dbReference type="Proteomes" id="UP000466794"/>
    </source>
</evidence>
<sequence>MNSLCLDTRGGDLLPSVPRGPRARLRARAAAALFRRAVARLPVRVEFPDGTILGAGADAQPLPRMIIRDPDSLFARIGSQGLIGFGESYTAGDWTAPDPAAVLTAFAREVDRLIPPALQGLRRVLLPSPPERDRGTVADAQANIAHHYDLSNEMFLLFLDRTMTYSSALFTDVAAASWEALAAAQCRKIDRLLDAAGVGAGSRVLEIGTGWGELCVRAAARGAVVHSVTLSRRQLELARLRVAAAGYADGVHIELLDYREVRGEYDAIVSVEMIEAVGYRQWPTYFARLDARLAPGGRIALQAITMPHERMLATRHTHTWIQKYIFPGGFLPSTEAVETAAARTRLRVRERFCFGPHYAETLRLWRERFDTRAPELEALGFDGTFRRIWQFYLAYSEAGFRSGYLDVQQIVLDRPEEHP</sequence>